<dbReference type="SUPFAM" id="SSF53448">
    <property type="entry name" value="Nucleotide-diphospho-sugar transferases"/>
    <property type="match status" value="1"/>
</dbReference>
<comment type="similarity">
    <text evidence="1">Belongs to the glycosyltransferase 2 family.</text>
</comment>
<dbReference type="AlphaFoldDB" id="A0A2N5XZS5"/>
<keyword evidence="6" id="KW-1185">Reference proteome</keyword>
<feature type="domain" description="Glycosyltransferase 2-like" evidence="4">
    <location>
        <begin position="36"/>
        <end position="147"/>
    </location>
</feature>
<gene>
    <name evidence="5" type="ORF">CWI75_14385</name>
</gene>
<organism evidence="5 6">
    <name type="scientific">Kineobactrum sediminis</name>
    <dbReference type="NCBI Taxonomy" id="1905677"/>
    <lineage>
        <taxon>Bacteria</taxon>
        <taxon>Pseudomonadati</taxon>
        <taxon>Pseudomonadota</taxon>
        <taxon>Gammaproteobacteria</taxon>
        <taxon>Cellvibrionales</taxon>
        <taxon>Halieaceae</taxon>
        <taxon>Kineobactrum</taxon>
    </lineage>
</organism>
<dbReference type="PANTHER" id="PTHR43179:SF12">
    <property type="entry name" value="GALACTOFURANOSYLTRANSFERASE GLFT2"/>
    <property type="match status" value="1"/>
</dbReference>
<dbReference type="Gene3D" id="3.90.550.10">
    <property type="entry name" value="Spore Coat Polysaccharide Biosynthesis Protein SpsA, Chain A"/>
    <property type="match status" value="1"/>
</dbReference>
<proteinExistence type="inferred from homology"/>
<evidence type="ECO:0000256" key="2">
    <source>
        <dbReference type="ARBA" id="ARBA00022676"/>
    </source>
</evidence>
<evidence type="ECO:0000256" key="3">
    <source>
        <dbReference type="ARBA" id="ARBA00022679"/>
    </source>
</evidence>
<dbReference type="PANTHER" id="PTHR43179">
    <property type="entry name" value="RHAMNOSYLTRANSFERASE WBBL"/>
    <property type="match status" value="1"/>
</dbReference>
<evidence type="ECO:0000259" key="4">
    <source>
        <dbReference type="Pfam" id="PF00535"/>
    </source>
</evidence>
<dbReference type="EMBL" id="PKLZ01000011">
    <property type="protein sequence ID" value="PLW81652.1"/>
    <property type="molecule type" value="Genomic_DNA"/>
</dbReference>
<keyword evidence="2" id="KW-0328">Glycosyltransferase</keyword>
<accession>A0A2N5XZS5</accession>
<dbReference type="InterPro" id="IPR001173">
    <property type="entry name" value="Glyco_trans_2-like"/>
</dbReference>
<sequence>MPKSHSSNNTWRTFTNSPLLARYCAGSGVFMRNVDVIIPVYNGLEETRRCIETALATVDSAWARLVVINDASPDPHITTLLRNYAADNPQLVLLENEHNLGFVATANRGLRYDSNNDAVLLNSDVEVANDWLFRLREAAYHHQRVASLTPFANNATICSFPDFCKDNNLLFDLDVAQLDSHFATHFSVEDVFSIPTGIGCCMYLRRDCLDDIGYFDEDTFGRGYGEENDWCQRAEQAGWRNLHLGNCFVYHKGGVSFAQEQTPRVARAMELLDQRYPHYHATIGSFVVQDPAREVRIPVLLGLFAAQHRPKVLFISHKLGGGVQEHLNELAKLYAADALFLQLVPEQDGQSVTLGIFDQGRRLRDGLYFDVDSEFDKLVALLRELGVGHVHFHHTLGLHPRIWAVAGALDCDYDLTIHDYYLVNGNPTLTDAEARFVAESSPEFDQRCAGHYPLPDGISAQQWRLNQRPLVSRARRVIFPSTDCARRFQRYFTVAQPVICWHPDYLAAQPYPQPQWHHDNSRPLRILVVGAISREKGADILEEVAAALAGSPVEMHLLGYAYRALGKGIITHGPYDSAQAKDLIKTIAPDVVWFPALWPETYSYTLSLALRLGLPVVVPDIGAFVERVAGRVLSVVCPWDRSVREWQLFWQDVAAHGMDQKPGLAAVDTTDEMHDFYADEYLRGVAVISGVVSATVMAGLRENFRGAGHELTSSERWLGRIWRFSRRPLVARLVALVPFGLQQAIKRRFSARPMHDIVR</sequence>
<dbReference type="Pfam" id="PF00535">
    <property type="entry name" value="Glycos_transf_2"/>
    <property type="match status" value="1"/>
</dbReference>
<reference evidence="6" key="1">
    <citation type="submission" date="2017-11" db="EMBL/GenBank/DDBJ databases">
        <title>The draft genome sequence of Chromatocurvus sp. F02.</title>
        <authorList>
            <person name="Du Z.-J."/>
            <person name="Chang Y.-Q."/>
        </authorList>
    </citation>
    <scope>NUCLEOTIDE SEQUENCE [LARGE SCALE GENOMIC DNA]</scope>
    <source>
        <strain evidence="6">F02</strain>
    </source>
</reference>
<dbReference type="InterPro" id="IPR029044">
    <property type="entry name" value="Nucleotide-diphossugar_trans"/>
</dbReference>
<dbReference type="SUPFAM" id="SSF53756">
    <property type="entry name" value="UDP-Glycosyltransferase/glycogen phosphorylase"/>
    <property type="match status" value="1"/>
</dbReference>
<name>A0A2N5XZS5_9GAMM</name>
<evidence type="ECO:0000313" key="6">
    <source>
        <dbReference type="Proteomes" id="UP000234845"/>
    </source>
</evidence>
<protein>
    <recommendedName>
        <fullName evidence="4">Glycosyltransferase 2-like domain-containing protein</fullName>
    </recommendedName>
</protein>
<dbReference type="GO" id="GO:0016757">
    <property type="term" value="F:glycosyltransferase activity"/>
    <property type="evidence" value="ECO:0007669"/>
    <property type="project" value="UniProtKB-KW"/>
</dbReference>
<comment type="caution">
    <text evidence="5">The sequence shown here is derived from an EMBL/GenBank/DDBJ whole genome shotgun (WGS) entry which is preliminary data.</text>
</comment>
<evidence type="ECO:0000313" key="5">
    <source>
        <dbReference type="EMBL" id="PLW81652.1"/>
    </source>
</evidence>
<evidence type="ECO:0000256" key="1">
    <source>
        <dbReference type="ARBA" id="ARBA00006739"/>
    </source>
</evidence>
<dbReference type="Proteomes" id="UP000234845">
    <property type="component" value="Unassembled WGS sequence"/>
</dbReference>
<keyword evidence="3" id="KW-0808">Transferase</keyword>
<dbReference type="Gene3D" id="3.40.50.2000">
    <property type="entry name" value="Glycogen Phosphorylase B"/>
    <property type="match status" value="1"/>
</dbReference>